<dbReference type="InterPro" id="IPR014358">
    <property type="entry name" value="Enoyl-ACP_Rdtase_NADH"/>
</dbReference>
<dbReference type="PANTHER" id="PTHR43159:SF2">
    <property type="entry name" value="ENOYL-[ACYL-CARRIER-PROTEIN] REDUCTASE [NADH], CHLOROPLASTIC"/>
    <property type="match status" value="1"/>
</dbReference>
<reference evidence="11 12" key="1">
    <citation type="submission" date="2020-10" db="EMBL/GenBank/DDBJ databases">
        <title>Ca. Dormibacterota MAGs.</title>
        <authorList>
            <person name="Montgomery K."/>
        </authorList>
    </citation>
    <scope>NUCLEOTIDE SEQUENCE [LARGE SCALE GENOMIC DNA]</scope>
    <source>
        <strain evidence="11">SC8811_S16_3</strain>
    </source>
</reference>
<name>A0A934NCS4_9BACT</name>
<dbReference type="Pfam" id="PF13561">
    <property type="entry name" value="adh_short_C2"/>
    <property type="match status" value="1"/>
</dbReference>
<feature type="binding site" evidence="10">
    <location>
        <position position="12"/>
    </location>
    <ligand>
        <name>NAD(+)</name>
        <dbReference type="ChEBI" id="CHEBI:57540"/>
    </ligand>
</feature>
<evidence type="ECO:0000256" key="5">
    <source>
        <dbReference type="ARBA" id="ARBA00023002"/>
    </source>
</evidence>
<feature type="binding site" evidence="10">
    <location>
        <position position="91"/>
    </location>
    <ligand>
        <name>NAD(+)</name>
        <dbReference type="ChEBI" id="CHEBI:57540"/>
    </ligand>
</feature>
<keyword evidence="8 10" id="KW-0520">NAD</keyword>
<evidence type="ECO:0000313" key="12">
    <source>
        <dbReference type="Proteomes" id="UP000620075"/>
    </source>
</evidence>
<dbReference type="PIRSF" id="PIRSF000094">
    <property type="entry name" value="Enoyl-ACP_rdct"/>
    <property type="match status" value="1"/>
</dbReference>
<dbReference type="Proteomes" id="UP000620075">
    <property type="component" value="Unassembled WGS sequence"/>
</dbReference>
<feature type="binding site" evidence="9">
    <location>
        <position position="94"/>
    </location>
    <ligand>
        <name>substrate</name>
    </ligand>
</feature>
<organism evidence="11 12">
    <name type="scientific">Candidatus Dormiibacter inghamiae</name>
    <dbReference type="NCBI Taxonomy" id="3127013"/>
    <lineage>
        <taxon>Bacteria</taxon>
        <taxon>Bacillati</taxon>
        <taxon>Candidatus Dormiibacterota</taxon>
        <taxon>Candidatus Dormibacteria</taxon>
        <taxon>Candidatus Dormibacterales</taxon>
        <taxon>Candidatus Dormibacteraceae</taxon>
        <taxon>Candidatus Dormiibacter</taxon>
    </lineage>
</organism>
<feature type="binding site" evidence="10">
    <location>
        <begin position="191"/>
        <end position="195"/>
    </location>
    <ligand>
        <name>NAD(+)</name>
        <dbReference type="ChEBI" id="CHEBI:57540"/>
    </ligand>
</feature>
<evidence type="ECO:0000256" key="3">
    <source>
        <dbReference type="ARBA" id="ARBA00022516"/>
    </source>
</evidence>
<comment type="similarity">
    <text evidence="2 8">Belongs to the short-chain dehydrogenases/reductases (SDR) family. FabI subfamily.</text>
</comment>
<evidence type="ECO:0000313" key="11">
    <source>
        <dbReference type="EMBL" id="MBJ7603801.1"/>
    </source>
</evidence>
<dbReference type="AlphaFoldDB" id="A0A934NCS4"/>
<comment type="catalytic activity">
    <reaction evidence="8">
        <text>a 2,3-saturated acyl-[ACP] + NAD(+) = a (2E)-enoyl-[ACP] + NADH + H(+)</text>
        <dbReference type="Rhea" id="RHEA:10240"/>
        <dbReference type="Rhea" id="RHEA-COMP:9925"/>
        <dbReference type="Rhea" id="RHEA-COMP:9926"/>
        <dbReference type="ChEBI" id="CHEBI:15378"/>
        <dbReference type="ChEBI" id="CHEBI:57540"/>
        <dbReference type="ChEBI" id="CHEBI:57945"/>
        <dbReference type="ChEBI" id="CHEBI:78784"/>
        <dbReference type="ChEBI" id="CHEBI:78785"/>
        <dbReference type="EC" id="1.3.1.9"/>
    </reaction>
</comment>
<dbReference type="EMBL" id="JAEKNQ010000041">
    <property type="protein sequence ID" value="MBJ7603801.1"/>
    <property type="molecule type" value="Genomic_DNA"/>
</dbReference>
<dbReference type="Gene3D" id="3.40.50.720">
    <property type="entry name" value="NAD(P)-binding Rossmann-like Domain"/>
    <property type="match status" value="1"/>
</dbReference>
<evidence type="ECO:0000256" key="4">
    <source>
        <dbReference type="ARBA" id="ARBA00022832"/>
    </source>
</evidence>
<dbReference type="PANTHER" id="PTHR43159">
    <property type="entry name" value="ENOYL-[ACYL-CARRIER-PROTEIN] REDUCTASE"/>
    <property type="match status" value="1"/>
</dbReference>
<dbReference type="NCBIfam" id="NF005908">
    <property type="entry name" value="PRK07889.1"/>
    <property type="match status" value="1"/>
</dbReference>
<keyword evidence="3 8" id="KW-0444">Lipid biosynthesis</keyword>
<dbReference type="RefSeq" id="WP_338180427.1">
    <property type="nucleotide sequence ID" value="NZ_JAEKNQ010000041.1"/>
</dbReference>
<protein>
    <recommendedName>
        <fullName evidence="8">Enoyl-[acyl-carrier-protein] reductase [NADH]</fullName>
        <ecNumber evidence="8">1.3.1.9</ecNumber>
    </recommendedName>
</protein>
<evidence type="ECO:0000256" key="8">
    <source>
        <dbReference type="PIRNR" id="PIRNR000094"/>
    </source>
</evidence>
<evidence type="ECO:0000256" key="10">
    <source>
        <dbReference type="PIRSR" id="PIRSR000094-3"/>
    </source>
</evidence>
<evidence type="ECO:0000256" key="1">
    <source>
        <dbReference type="ARBA" id="ARBA00005189"/>
    </source>
</evidence>
<comment type="pathway">
    <text evidence="1">Lipid metabolism.</text>
</comment>
<evidence type="ECO:0000256" key="6">
    <source>
        <dbReference type="ARBA" id="ARBA00023098"/>
    </source>
</evidence>
<sequence length="263" mass="28419">MLLEGKKLLITGVLDRKSIAFAIADEAQKAGAEIVLTSFGRVANITRMMAKRLPQAADVLELDATKQEDAEAAGEELKRRWGRLDGWVHSIAFAPDDALGGNFLQTPWESAATAYRVSAFSLKTIAAGLLPAMQERGGSIVALDFDNSVMAWPSYDWMGVSKAALAAVVRYLARDLGRYRIRVNAVASGPVRTIAAKGVPGFDQVEETWARRAPLGWDTRDPRPVGKSVCALLSDYLPMTTGEVLHVDGGHHASGSELISTRK</sequence>
<feature type="binding site" evidence="10">
    <location>
        <begin position="18"/>
        <end position="19"/>
    </location>
    <ligand>
        <name>NAD(+)</name>
        <dbReference type="ChEBI" id="CHEBI:57540"/>
    </ligand>
</feature>
<dbReference type="InterPro" id="IPR036291">
    <property type="entry name" value="NAD(P)-bd_dom_sf"/>
</dbReference>
<evidence type="ECO:0000256" key="9">
    <source>
        <dbReference type="PIRSR" id="PIRSR000094-2"/>
    </source>
</evidence>
<dbReference type="GO" id="GO:0006633">
    <property type="term" value="P:fatty acid biosynthetic process"/>
    <property type="evidence" value="ECO:0007669"/>
    <property type="project" value="UniProtKB-KW"/>
</dbReference>
<evidence type="ECO:0000256" key="7">
    <source>
        <dbReference type="ARBA" id="ARBA00023160"/>
    </source>
</evidence>
<dbReference type="EC" id="1.3.1.9" evidence="8"/>
<keyword evidence="7 8" id="KW-0275">Fatty acid biosynthesis</keyword>
<evidence type="ECO:0000256" key="2">
    <source>
        <dbReference type="ARBA" id="ARBA00009233"/>
    </source>
</evidence>
<dbReference type="SUPFAM" id="SSF51735">
    <property type="entry name" value="NAD(P)-binding Rossmann-fold domains"/>
    <property type="match status" value="1"/>
</dbReference>
<dbReference type="GO" id="GO:0004318">
    <property type="term" value="F:enoyl-[acyl-carrier-protein] reductase (NADH) activity"/>
    <property type="evidence" value="ECO:0007669"/>
    <property type="project" value="UniProtKB-EC"/>
</dbReference>
<accession>A0A934NCS4</accession>
<feature type="binding site" evidence="10">
    <location>
        <position position="162"/>
    </location>
    <ligand>
        <name>NAD(+)</name>
        <dbReference type="ChEBI" id="CHEBI:57540"/>
    </ligand>
</feature>
<keyword evidence="6" id="KW-0443">Lipid metabolism</keyword>
<comment type="caution">
    <text evidence="11">The sequence shown here is derived from an EMBL/GenBank/DDBJ whole genome shotgun (WGS) entry which is preliminary data.</text>
</comment>
<dbReference type="InterPro" id="IPR002347">
    <property type="entry name" value="SDR_fam"/>
</dbReference>
<keyword evidence="5 8" id="KW-0560">Oxidoreductase</keyword>
<gene>
    <name evidence="11" type="primary">fabI</name>
    <name evidence="11" type="ORF">JF888_11500</name>
</gene>
<proteinExistence type="inferred from homology"/>
<keyword evidence="4" id="KW-0276">Fatty acid metabolism</keyword>